<dbReference type="Proteomes" id="UP001456524">
    <property type="component" value="Unassembled WGS sequence"/>
</dbReference>
<keyword evidence="3" id="KW-1185">Reference proteome</keyword>
<name>A0ABR1XMF4_9PEZI</name>
<comment type="caution">
    <text evidence="2">The sequence shown here is derived from an EMBL/GenBank/DDBJ whole genome shotgun (WGS) entry which is preliminary data.</text>
</comment>
<organism evidence="2 3">
    <name type="scientific">Phyllosticta citrichinensis</name>
    <dbReference type="NCBI Taxonomy" id="1130410"/>
    <lineage>
        <taxon>Eukaryota</taxon>
        <taxon>Fungi</taxon>
        <taxon>Dikarya</taxon>
        <taxon>Ascomycota</taxon>
        <taxon>Pezizomycotina</taxon>
        <taxon>Dothideomycetes</taxon>
        <taxon>Dothideomycetes incertae sedis</taxon>
        <taxon>Botryosphaeriales</taxon>
        <taxon>Phyllostictaceae</taxon>
        <taxon>Phyllosticta</taxon>
    </lineage>
</organism>
<evidence type="ECO:0000313" key="2">
    <source>
        <dbReference type="EMBL" id="KAK8161358.1"/>
    </source>
</evidence>
<proteinExistence type="predicted"/>
<protein>
    <submittedName>
        <fullName evidence="2">Uncharacterized protein</fullName>
    </submittedName>
</protein>
<sequence>MKSDGLSRRKCCLECHPNSLRQVRLQTHAVQISFAALHCAGKRKLTSIPSPVLERAQPGDLPGDWVNFHPRYVSKNQISFLRKARPGAKSYPRCQNSGPWRVQFVERLTRKASLSKRLWGIQIQHSFSTHVQWANRNRHKTKNNPAQLVPTISDPKRSTRLRTQPLQSVSLPRCHGGRMDNSHGKIMAKSCCNPTDPAGPKDTTRHQKQCKSPASNFPAPQRRVPCVREEIFTNDLAAS</sequence>
<evidence type="ECO:0000256" key="1">
    <source>
        <dbReference type="SAM" id="MobiDB-lite"/>
    </source>
</evidence>
<feature type="region of interest" description="Disordered" evidence="1">
    <location>
        <begin position="193"/>
        <end position="222"/>
    </location>
</feature>
<accession>A0ABR1XMF4</accession>
<dbReference type="EMBL" id="JBBWUH010000007">
    <property type="protein sequence ID" value="KAK8161358.1"/>
    <property type="molecule type" value="Genomic_DNA"/>
</dbReference>
<evidence type="ECO:0000313" key="3">
    <source>
        <dbReference type="Proteomes" id="UP001456524"/>
    </source>
</evidence>
<reference evidence="2 3" key="1">
    <citation type="journal article" date="2022" name="G3 (Bethesda)">
        <title>Enemy or ally: a genomic approach to elucidate the lifestyle of Phyllosticta citrichinaensis.</title>
        <authorList>
            <person name="Buijs V.A."/>
            <person name="Groenewald J.Z."/>
            <person name="Haridas S."/>
            <person name="LaButti K.M."/>
            <person name="Lipzen A."/>
            <person name="Martin F.M."/>
            <person name="Barry K."/>
            <person name="Grigoriev I.V."/>
            <person name="Crous P.W."/>
            <person name="Seidl M.F."/>
        </authorList>
    </citation>
    <scope>NUCLEOTIDE SEQUENCE [LARGE SCALE GENOMIC DNA]</scope>
    <source>
        <strain evidence="2 3">CBS 129764</strain>
    </source>
</reference>
<gene>
    <name evidence="2" type="ORF">IWX90DRAFT_266524</name>
</gene>